<sequence>MDAGIEKECSALGGLFQLIMNDMKASYPTWEDFLTKGAKLQSQLRTTILAVGSFLDAFQKVADMATGTRGATKEIGSALTRMCMRHRSIESKLKLFTTSFSESLIIPLESKMEEWKKMASQLDKDHAKGTYAHAHKCERTVFSFLTLGHLEHKKAKADIKKKSSDTIKLQKKVKKGKDHHFSSASTQFMLFLSK</sequence>
<dbReference type="Ensembl" id="ENSORLT00000039353.1">
    <property type="protein sequence ID" value="ENSORLP00000028586.1"/>
    <property type="gene ID" value="ENSORLG00000029289.1"/>
</dbReference>
<evidence type="ECO:0000313" key="2">
    <source>
        <dbReference type="Ensembl" id="ENSORLP00000028586.1"/>
    </source>
</evidence>
<dbReference type="Pfam" id="PF08397">
    <property type="entry name" value="IMD"/>
    <property type="match status" value="1"/>
</dbReference>
<evidence type="ECO:0000259" key="1">
    <source>
        <dbReference type="PROSITE" id="PS51338"/>
    </source>
</evidence>
<dbReference type="GO" id="GO:0003779">
    <property type="term" value="F:actin binding"/>
    <property type="evidence" value="ECO:0007669"/>
    <property type="project" value="InterPro"/>
</dbReference>
<accession>A0A3B3H9T3</accession>
<dbReference type="InterPro" id="IPR013606">
    <property type="entry name" value="I-BAR_dom"/>
</dbReference>
<dbReference type="AlphaFoldDB" id="A0A3B3H9T3"/>
<dbReference type="InterPro" id="IPR027267">
    <property type="entry name" value="AH/BAR_dom_sf"/>
</dbReference>
<dbReference type="SUPFAM" id="SSF103657">
    <property type="entry name" value="BAR/IMD domain-like"/>
    <property type="match status" value="1"/>
</dbReference>
<dbReference type="InParanoid" id="A0A3B3H9T3"/>
<reference evidence="2" key="2">
    <citation type="submission" date="2025-08" db="UniProtKB">
        <authorList>
            <consortium name="Ensembl"/>
        </authorList>
    </citation>
    <scope>IDENTIFICATION</scope>
    <source>
        <strain evidence="2">Hd-rR</strain>
    </source>
</reference>
<name>A0A3B3H9T3_ORYLA</name>
<dbReference type="PANTHER" id="PTHR15708:SF14">
    <property type="entry name" value="METASTASIS SUPPRESSOR 1 ISOFORM X1"/>
    <property type="match status" value="1"/>
</dbReference>
<dbReference type="InterPro" id="IPR030127">
    <property type="entry name" value="MTSS1/MTSS2"/>
</dbReference>
<reference evidence="2 3" key="1">
    <citation type="journal article" date="2007" name="Nature">
        <title>The medaka draft genome and insights into vertebrate genome evolution.</title>
        <authorList>
            <person name="Kasahara M."/>
            <person name="Naruse K."/>
            <person name="Sasaki S."/>
            <person name="Nakatani Y."/>
            <person name="Qu W."/>
            <person name="Ahsan B."/>
            <person name="Yamada T."/>
            <person name="Nagayasu Y."/>
            <person name="Doi K."/>
            <person name="Kasai Y."/>
            <person name="Jindo T."/>
            <person name="Kobayashi D."/>
            <person name="Shimada A."/>
            <person name="Toyoda A."/>
            <person name="Kuroki Y."/>
            <person name="Fujiyama A."/>
            <person name="Sasaki T."/>
            <person name="Shimizu A."/>
            <person name="Asakawa S."/>
            <person name="Shimizu N."/>
            <person name="Hashimoto S."/>
            <person name="Yang J."/>
            <person name="Lee Y."/>
            <person name="Matsushima K."/>
            <person name="Sugano S."/>
            <person name="Sakaizumi M."/>
            <person name="Narita T."/>
            <person name="Ohishi K."/>
            <person name="Haga S."/>
            <person name="Ohta F."/>
            <person name="Nomoto H."/>
            <person name="Nogata K."/>
            <person name="Morishita T."/>
            <person name="Endo T."/>
            <person name="Shin-I T."/>
            <person name="Takeda H."/>
            <person name="Morishita S."/>
            <person name="Kohara Y."/>
        </authorList>
    </citation>
    <scope>NUCLEOTIDE SEQUENCE [LARGE SCALE GENOMIC DNA]</scope>
    <source>
        <strain evidence="2 3">Hd-rR</strain>
    </source>
</reference>
<dbReference type="Gene3D" id="1.20.1270.60">
    <property type="entry name" value="Arfaptin homology (AH) domain/BAR domain"/>
    <property type="match status" value="1"/>
</dbReference>
<dbReference type="Bgee" id="ENSORLG00000029289">
    <property type="expression patterns" value="Expressed in animal zygote and 14 other cell types or tissues"/>
</dbReference>
<dbReference type="GeneTree" id="ENSGT00950000183156"/>
<proteinExistence type="predicted"/>
<organism evidence="2 3">
    <name type="scientific">Oryzias latipes</name>
    <name type="common">Japanese rice fish</name>
    <name type="synonym">Japanese killifish</name>
    <dbReference type="NCBI Taxonomy" id="8090"/>
    <lineage>
        <taxon>Eukaryota</taxon>
        <taxon>Metazoa</taxon>
        <taxon>Chordata</taxon>
        <taxon>Craniata</taxon>
        <taxon>Vertebrata</taxon>
        <taxon>Euteleostomi</taxon>
        <taxon>Actinopterygii</taxon>
        <taxon>Neopterygii</taxon>
        <taxon>Teleostei</taxon>
        <taxon>Neoteleostei</taxon>
        <taxon>Acanthomorphata</taxon>
        <taxon>Ovalentaria</taxon>
        <taxon>Atherinomorphae</taxon>
        <taxon>Beloniformes</taxon>
        <taxon>Adrianichthyidae</taxon>
        <taxon>Oryziinae</taxon>
        <taxon>Oryzias</taxon>
    </lineage>
</organism>
<reference evidence="2" key="3">
    <citation type="submission" date="2025-09" db="UniProtKB">
        <authorList>
            <consortium name="Ensembl"/>
        </authorList>
    </citation>
    <scope>IDENTIFICATION</scope>
    <source>
        <strain evidence="2">Hd-rR</strain>
    </source>
</reference>
<evidence type="ECO:0000313" key="3">
    <source>
        <dbReference type="Proteomes" id="UP000001038"/>
    </source>
</evidence>
<dbReference type="GO" id="GO:0007009">
    <property type="term" value="P:plasma membrane organization"/>
    <property type="evidence" value="ECO:0007669"/>
    <property type="project" value="InterPro"/>
</dbReference>
<dbReference type="Proteomes" id="UP000001038">
    <property type="component" value="Chromosome 5"/>
</dbReference>
<dbReference type="PROSITE" id="PS51338">
    <property type="entry name" value="IMD"/>
    <property type="match status" value="1"/>
</dbReference>
<protein>
    <recommendedName>
        <fullName evidence="1">IMD domain-containing protein</fullName>
    </recommendedName>
</protein>
<feature type="domain" description="IMD" evidence="1">
    <location>
        <begin position="1"/>
        <end position="194"/>
    </location>
</feature>
<dbReference type="PANTHER" id="PTHR15708">
    <property type="entry name" value="ACTIN BUNDLING/MISSING IN METASTASIS-RELATED"/>
    <property type="match status" value="1"/>
</dbReference>
<keyword evidence="3" id="KW-1185">Reference proteome</keyword>